<name>A0A5J6HZJ9_STRC4</name>
<dbReference type="RefSeq" id="WP_150479495.1">
    <property type="nucleotide sequence ID" value="NZ_BMTB01000010.1"/>
</dbReference>
<dbReference type="GeneID" id="91415786"/>
<evidence type="ECO:0000313" key="2">
    <source>
        <dbReference type="Proteomes" id="UP000326598"/>
    </source>
</evidence>
<accession>A0A5J6HZJ9</accession>
<evidence type="ECO:0000313" key="1">
    <source>
        <dbReference type="EMBL" id="QEV23871.1"/>
    </source>
</evidence>
<dbReference type="KEGG" id="scoe:CP976_06755"/>
<gene>
    <name evidence="1" type="ORF">CP976_06755</name>
</gene>
<proteinExistence type="predicted"/>
<organism evidence="1 2">
    <name type="scientific">Streptomyces coeruleorubidus</name>
    <dbReference type="NCBI Taxonomy" id="116188"/>
    <lineage>
        <taxon>Bacteria</taxon>
        <taxon>Bacillati</taxon>
        <taxon>Actinomycetota</taxon>
        <taxon>Actinomycetes</taxon>
        <taxon>Kitasatosporales</taxon>
        <taxon>Streptomycetaceae</taxon>
        <taxon>Streptomyces</taxon>
    </lineage>
</organism>
<dbReference type="EMBL" id="CP023694">
    <property type="protein sequence ID" value="QEV23871.1"/>
    <property type="molecule type" value="Genomic_DNA"/>
</dbReference>
<protein>
    <submittedName>
        <fullName evidence="1">Uncharacterized protein</fullName>
    </submittedName>
</protein>
<sequence length="78" mass="7938">MTPQQKVTALALAALRNDPVGLAVLLGDLDDDEVRSAAGIALLNLCNGFRAILTDDAMREVIAGMQALAASEAGGEGS</sequence>
<dbReference type="AlphaFoldDB" id="A0A5J6HZJ9"/>
<reference evidence="1 2" key="1">
    <citation type="submission" date="2017-09" db="EMBL/GenBank/DDBJ databases">
        <authorList>
            <person name="Lee N."/>
            <person name="Cho B.-K."/>
        </authorList>
    </citation>
    <scope>NUCLEOTIDE SEQUENCE [LARGE SCALE GENOMIC DNA]</scope>
    <source>
        <strain evidence="1 2">ATCC 13740</strain>
    </source>
</reference>
<dbReference type="Proteomes" id="UP000326598">
    <property type="component" value="Chromosome"/>
</dbReference>